<feature type="region of interest" description="Disordered" evidence="1">
    <location>
        <begin position="34"/>
        <end position="61"/>
    </location>
</feature>
<evidence type="ECO:0000313" key="3">
    <source>
        <dbReference type="Proteomes" id="UP000467130"/>
    </source>
</evidence>
<sequence length="133" mass="14242">MHVASADALLVGDHSELLTDLPIALGVGDGEFVRRDRRQSQRQEPYSTGVGGLRRGASQQGEFSTECGAVGGHTGGGFDLAAAQFQLQIHAPALGLRGDLPIAWRRLAGLGVDEEELFLDAEARYVRHPARQP</sequence>
<name>A0A7I7Q4K5_9MYCO</name>
<dbReference type="KEGG" id="msto:MSTO_14850"/>
<accession>A0A7I7Q4K5</accession>
<reference evidence="2 3" key="1">
    <citation type="journal article" date="2019" name="Emerg. Microbes Infect.">
        <title>Comprehensive subspecies identification of 175 nontuberculous mycobacteria species based on 7547 genomic profiles.</title>
        <authorList>
            <person name="Matsumoto Y."/>
            <person name="Kinjo T."/>
            <person name="Motooka D."/>
            <person name="Nabeya D."/>
            <person name="Jung N."/>
            <person name="Uechi K."/>
            <person name="Horii T."/>
            <person name="Iida T."/>
            <person name="Fujita J."/>
            <person name="Nakamura S."/>
        </authorList>
    </citation>
    <scope>NUCLEOTIDE SEQUENCE [LARGE SCALE GENOMIC DNA]</scope>
    <source>
        <strain evidence="2 3">JCM 17783</strain>
    </source>
</reference>
<evidence type="ECO:0000313" key="2">
    <source>
        <dbReference type="EMBL" id="BBY21280.1"/>
    </source>
</evidence>
<dbReference type="EMBL" id="AP022587">
    <property type="protein sequence ID" value="BBY21280.1"/>
    <property type="molecule type" value="Genomic_DNA"/>
</dbReference>
<gene>
    <name evidence="2" type="ORF">MSTO_14850</name>
</gene>
<dbReference type="Proteomes" id="UP000467130">
    <property type="component" value="Chromosome"/>
</dbReference>
<keyword evidence="3" id="KW-1185">Reference proteome</keyword>
<dbReference type="AlphaFoldDB" id="A0A7I7Q4K5"/>
<protein>
    <submittedName>
        <fullName evidence="2">Uncharacterized protein</fullName>
    </submittedName>
</protein>
<evidence type="ECO:0000256" key="1">
    <source>
        <dbReference type="SAM" id="MobiDB-lite"/>
    </source>
</evidence>
<organism evidence="2 3">
    <name type="scientific">Mycobacterium stomatepiae</name>
    <dbReference type="NCBI Taxonomy" id="470076"/>
    <lineage>
        <taxon>Bacteria</taxon>
        <taxon>Bacillati</taxon>
        <taxon>Actinomycetota</taxon>
        <taxon>Actinomycetes</taxon>
        <taxon>Mycobacteriales</taxon>
        <taxon>Mycobacteriaceae</taxon>
        <taxon>Mycobacterium</taxon>
        <taxon>Mycobacterium simiae complex</taxon>
    </lineage>
</organism>
<proteinExistence type="predicted"/>